<feature type="region of interest" description="Disordered" evidence="1">
    <location>
        <begin position="222"/>
        <end position="261"/>
    </location>
</feature>
<protein>
    <recommendedName>
        <fullName evidence="4">AMP-activated protein kinase glycogen-binding domain-containing protein</fullName>
    </recommendedName>
</protein>
<feature type="compositionally biased region" description="Polar residues" evidence="1">
    <location>
        <begin position="982"/>
        <end position="1001"/>
    </location>
</feature>
<dbReference type="OrthoDB" id="5350410at2759"/>
<feature type="compositionally biased region" description="Basic and acidic residues" evidence="1">
    <location>
        <begin position="863"/>
        <end position="879"/>
    </location>
</feature>
<keyword evidence="3" id="KW-1185">Reference proteome</keyword>
<feature type="region of interest" description="Disordered" evidence="1">
    <location>
        <begin position="308"/>
        <end position="333"/>
    </location>
</feature>
<dbReference type="STRING" id="2025994.A0A2T3AET1"/>
<feature type="compositionally biased region" description="Polar residues" evidence="1">
    <location>
        <begin position="505"/>
        <end position="528"/>
    </location>
</feature>
<feature type="compositionally biased region" description="Polar residues" evidence="1">
    <location>
        <begin position="388"/>
        <end position="405"/>
    </location>
</feature>
<feature type="compositionally biased region" description="Polar residues" evidence="1">
    <location>
        <begin position="1021"/>
        <end position="1037"/>
    </location>
</feature>
<sequence length="1299" mass="138166">MEDSKVDIIISHRAPGIHPPLYVAGSFSDPQWVPQQMDYTTGEDGINIFTKTVRLQPQQKYQYKFRVGESDWWILDETAATVTDESGNRNNLIEAPEATSATESAIQSPEASHDAASEEAHEVVDSNPISLETRQQTDADSEEPPRDADIEGTELLHQTRLGDEPDSSLTERHATATPDFVRTTIEVADTAAELDMSDTALDIPNDTAESKDSKHAKLLALDTADVTQKTPETPAHEVDEKSQPEFTQQPAAHPAASSHRDNLIPEFKFNNDEGLDIAGYTGGPDPVRLFAHECAGVYEDDEIPAVSETGSDNPANDAGHVNGNQDFNDPTLEQFPSSRDAIMSTVRKVSTSLNVDETTVEGIPISPVVGPQTDIVEFSGGKEEDLPSSPQQSNFLLPRNQSQKSLGEPSPSLQPIAEGAEEEEGEEEQEEEEEAEQPEDKVSPSDEDTKKEIGVPSTDAKVYVDSQAEEAKADEIAPVAEQAETVDDIVQAAREGESRQPRDVATTTEQGILTESENSGFETEQLSPLSKPVSTGAEDVPAIREPPAVSDDATFQDDQPTQEHLATGGIVAPEDQELSPLSQPVHTNIKDIPAIKEAQPTQDTALAQEHLAAGHIVAPEDQELSPLSKPVQVNVEDIPAIEQNLMTEKAQSTQDGSTFDQGSVPQGQAISPTSKPVLDGADEVSALPEKSGVKQESSHEEAIGARNELVAENFGTHEQAPGDRTVAPALETVGPGKTQETPRATAEEATPVGHIADVEQASAIEDSSATAQASTAEEKSAIEKASAIEETPSIVEEPTFAEETSATDETPTVDEEPIVKEASIGHQTAESDEEAPIHKDSPNSDNVSGLGESAALAEQVDGAQEHEELKGHTIAEDRPTTTGISFPTQDDPVNEESVTLEDDSNLEKDSDTVNKAVSVAGEADITDSSTDLSKDLDVEHSQATGPNESAPTTEGADSQDEGISLSKVDQDTLIPPKHDVQTLITVPNPSTKPDTDLSSAISAEDEGVVLKPQNGEDKSTAALQLQEPSLNETTTSEPEGPSRKTDVQQPNITDSIVDYGLDGKDSRSDALPAVAAPLSPQIVAATTTDIPSQDVHRDVSLGESNIKDVELLKEAEASNNDGLPKAFTPSEGATETVEPKSGTSLKDEADNAKVDNNADLPGAADKSYIIEPTNKVKSSQHSESLKDGETTKAAEQPSHSEEQGPRSIDTLLPEPGSQEPTIEPVATSSAAQPAQSGSLTKRAAARSAPVDRTGTPNSITDSHKEAAKGGNWFSAFFRLIFIDLFGGLVSRLCGGGRKT</sequence>
<dbReference type="SUPFAM" id="SSF81296">
    <property type="entry name" value="E set domains"/>
    <property type="match status" value="1"/>
</dbReference>
<feature type="compositionally biased region" description="Acidic residues" evidence="1">
    <location>
        <begin position="892"/>
        <end position="904"/>
    </location>
</feature>
<feature type="compositionally biased region" description="Low complexity" evidence="1">
    <location>
        <begin position="95"/>
        <end position="105"/>
    </location>
</feature>
<feature type="region of interest" description="Disordered" evidence="1">
    <location>
        <begin position="95"/>
        <end position="148"/>
    </location>
</feature>
<feature type="region of interest" description="Disordered" evidence="1">
    <location>
        <begin position="1115"/>
        <end position="1263"/>
    </location>
</feature>
<reference evidence="2 3" key="1">
    <citation type="journal article" date="2018" name="Mycol. Prog.">
        <title>Coniella lustricola, a new species from submerged detritus.</title>
        <authorList>
            <person name="Raudabaugh D.B."/>
            <person name="Iturriaga T."/>
            <person name="Carver A."/>
            <person name="Mondo S."/>
            <person name="Pangilinan J."/>
            <person name="Lipzen A."/>
            <person name="He G."/>
            <person name="Amirebrahimi M."/>
            <person name="Grigoriev I.V."/>
            <person name="Miller A.N."/>
        </authorList>
    </citation>
    <scope>NUCLEOTIDE SEQUENCE [LARGE SCALE GENOMIC DNA]</scope>
    <source>
        <strain evidence="2 3">B22-T-1</strain>
    </source>
</reference>
<feature type="compositionally biased region" description="Acidic residues" evidence="1">
    <location>
        <begin position="419"/>
        <end position="437"/>
    </location>
</feature>
<feature type="compositionally biased region" description="Basic and acidic residues" evidence="1">
    <location>
        <begin position="1183"/>
        <end position="1204"/>
    </location>
</feature>
<dbReference type="CDD" id="cd02859">
    <property type="entry name" value="E_set_AMPKbeta_like_N"/>
    <property type="match status" value="1"/>
</dbReference>
<dbReference type="InterPro" id="IPR014756">
    <property type="entry name" value="Ig_E-set"/>
</dbReference>
<feature type="region of interest" description="Disordered" evidence="1">
    <location>
        <begin position="644"/>
        <end position="1077"/>
    </location>
</feature>
<feature type="compositionally biased region" description="Polar residues" evidence="1">
    <location>
        <begin position="1226"/>
        <end position="1239"/>
    </location>
</feature>
<feature type="compositionally biased region" description="Polar residues" evidence="1">
    <location>
        <begin position="644"/>
        <end position="674"/>
    </location>
</feature>
<feature type="compositionally biased region" description="Polar residues" evidence="1">
    <location>
        <begin position="127"/>
        <end position="138"/>
    </location>
</feature>
<accession>A0A2T3AET1</accession>
<dbReference type="Proteomes" id="UP000241462">
    <property type="component" value="Unassembled WGS sequence"/>
</dbReference>
<dbReference type="Gene3D" id="2.60.40.10">
    <property type="entry name" value="Immunoglobulins"/>
    <property type="match status" value="1"/>
</dbReference>
<feature type="compositionally biased region" description="Basic and acidic residues" evidence="1">
    <location>
        <begin position="111"/>
        <end position="124"/>
    </location>
</feature>
<feature type="compositionally biased region" description="Basic and acidic residues" evidence="1">
    <location>
        <begin position="691"/>
        <end position="703"/>
    </location>
</feature>
<feature type="compositionally biased region" description="Basic and acidic residues" evidence="1">
    <location>
        <begin position="438"/>
        <end position="453"/>
    </location>
</feature>
<evidence type="ECO:0000313" key="3">
    <source>
        <dbReference type="Proteomes" id="UP000241462"/>
    </source>
</evidence>
<evidence type="ECO:0000256" key="1">
    <source>
        <dbReference type="SAM" id="MobiDB-lite"/>
    </source>
</evidence>
<name>A0A2T3AET1_9PEZI</name>
<dbReference type="InParanoid" id="A0A2T3AET1"/>
<dbReference type="EMBL" id="KZ678400">
    <property type="protein sequence ID" value="PSR94271.1"/>
    <property type="molecule type" value="Genomic_DNA"/>
</dbReference>
<feature type="region of interest" description="Disordered" evidence="1">
    <location>
        <begin position="363"/>
        <end position="586"/>
    </location>
</feature>
<dbReference type="InterPro" id="IPR013783">
    <property type="entry name" value="Ig-like_fold"/>
</dbReference>
<proteinExistence type="predicted"/>
<feature type="compositionally biased region" description="Basic and acidic residues" evidence="1">
    <location>
        <begin position="234"/>
        <end position="243"/>
    </location>
</feature>
<evidence type="ECO:0000313" key="2">
    <source>
        <dbReference type="EMBL" id="PSR94271.1"/>
    </source>
</evidence>
<gene>
    <name evidence="2" type="ORF">BD289DRAFT_480716</name>
</gene>
<organism evidence="2 3">
    <name type="scientific">Coniella lustricola</name>
    <dbReference type="NCBI Taxonomy" id="2025994"/>
    <lineage>
        <taxon>Eukaryota</taxon>
        <taxon>Fungi</taxon>
        <taxon>Dikarya</taxon>
        <taxon>Ascomycota</taxon>
        <taxon>Pezizomycotina</taxon>
        <taxon>Sordariomycetes</taxon>
        <taxon>Sordariomycetidae</taxon>
        <taxon>Diaporthales</taxon>
        <taxon>Schizoparmaceae</taxon>
        <taxon>Coniella</taxon>
    </lineage>
</organism>
<evidence type="ECO:0008006" key="4">
    <source>
        <dbReference type="Google" id="ProtNLM"/>
    </source>
</evidence>
<feature type="compositionally biased region" description="Polar residues" evidence="1">
    <location>
        <begin position="941"/>
        <end position="956"/>
    </location>
</feature>